<evidence type="ECO:0000313" key="2">
    <source>
        <dbReference type="EMBL" id="KAF2651636.1"/>
    </source>
</evidence>
<dbReference type="OrthoDB" id="5307922at2759"/>
<feature type="chain" id="PRO_5025381639" evidence="1">
    <location>
        <begin position="21"/>
        <end position="386"/>
    </location>
</feature>
<dbReference type="PANTHER" id="PTHR11799">
    <property type="entry name" value="PARAOXONASE"/>
    <property type="match status" value="1"/>
</dbReference>
<evidence type="ECO:0000256" key="1">
    <source>
        <dbReference type="SAM" id="SignalP"/>
    </source>
</evidence>
<dbReference type="Gene3D" id="2.120.10.30">
    <property type="entry name" value="TolB, C-terminal domain"/>
    <property type="match status" value="1"/>
</dbReference>
<dbReference type="SUPFAM" id="SSF63829">
    <property type="entry name" value="Calcium-dependent phosphotriesterase"/>
    <property type="match status" value="1"/>
</dbReference>
<dbReference type="PANTHER" id="PTHR11799:SF30">
    <property type="entry name" value="SERUM PARAOXONASE_ARYLESTERASE 2"/>
    <property type="match status" value="1"/>
</dbReference>
<keyword evidence="3" id="KW-1185">Reference proteome</keyword>
<accession>A0A6A6SV78</accession>
<reference evidence="2" key="1">
    <citation type="journal article" date="2020" name="Stud. Mycol.">
        <title>101 Dothideomycetes genomes: a test case for predicting lifestyles and emergence of pathogens.</title>
        <authorList>
            <person name="Haridas S."/>
            <person name="Albert R."/>
            <person name="Binder M."/>
            <person name="Bloem J."/>
            <person name="Labutti K."/>
            <person name="Salamov A."/>
            <person name="Andreopoulos B."/>
            <person name="Baker S."/>
            <person name="Barry K."/>
            <person name="Bills G."/>
            <person name="Bluhm B."/>
            <person name="Cannon C."/>
            <person name="Castanera R."/>
            <person name="Culley D."/>
            <person name="Daum C."/>
            <person name="Ezra D."/>
            <person name="Gonzalez J."/>
            <person name="Henrissat B."/>
            <person name="Kuo A."/>
            <person name="Liang C."/>
            <person name="Lipzen A."/>
            <person name="Lutzoni F."/>
            <person name="Magnuson J."/>
            <person name="Mondo S."/>
            <person name="Nolan M."/>
            <person name="Ohm R."/>
            <person name="Pangilinan J."/>
            <person name="Park H.-J."/>
            <person name="Ramirez L."/>
            <person name="Alfaro M."/>
            <person name="Sun H."/>
            <person name="Tritt A."/>
            <person name="Yoshinaga Y."/>
            <person name="Zwiers L.-H."/>
            <person name="Turgeon B."/>
            <person name="Goodwin S."/>
            <person name="Spatafora J."/>
            <person name="Crous P."/>
            <person name="Grigoriev I."/>
        </authorList>
    </citation>
    <scope>NUCLEOTIDE SEQUENCE</scope>
    <source>
        <strain evidence="2">CBS 122681</strain>
    </source>
</reference>
<dbReference type="InterPro" id="IPR011042">
    <property type="entry name" value="6-blade_b-propeller_TolB-like"/>
</dbReference>
<dbReference type="EMBL" id="MU004421">
    <property type="protein sequence ID" value="KAF2651636.1"/>
    <property type="molecule type" value="Genomic_DNA"/>
</dbReference>
<proteinExistence type="predicted"/>
<dbReference type="AlphaFoldDB" id="A0A6A6SV78"/>
<gene>
    <name evidence="2" type="ORF">K491DRAFT_781720</name>
</gene>
<protein>
    <submittedName>
        <fullName evidence="2">Calcium-dependent phosphotriesterase</fullName>
    </submittedName>
</protein>
<feature type="signal peptide" evidence="1">
    <location>
        <begin position="1"/>
        <end position="20"/>
    </location>
</feature>
<sequence>MARTALYLLLLAAIAPYLYDRYVSVSNMLANRPSKFTPIYNIKSHEFKFQDRLKNCEDVLLDEGSGLAILSCDPGRDRWNTVMGVFARAKGHRSGQLYLWDYSTPNLPSTEALRPIVLENFPHGDDFHPLGIEYDASTSTLYVISHMLPHSVIEIFSLAPTTATATYLKTFQHDLIHAPNSIHTVGAGKLYVTIDHYFQARTWPLLSKIETFAGPPLAGVIFVDINEPASARYVARVPFANGIAGINETSVVVASSSKSGLYFYTRDPVTQDLRYERLVRTPAAVDNISVDRQGRVLAAGHPYALELVATAEGREGCVEGSLEEGEQRACGCAAPSWAAEWSEEAGLRVLYMGREFCTSSSVVRDVGRGVGVVGGLYGRGVMVFRE</sequence>
<keyword evidence="1" id="KW-0732">Signal</keyword>
<name>A0A6A6SV78_9PLEO</name>
<dbReference type="InterPro" id="IPR051288">
    <property type="entry name" value="Serum_paraoxonase/arylesterase"/>
</dbReference>
<organism evidence="2 3">
    <name type="scientific">Lophiostoma macrostomum CBS 122681</name>
    <dbReference type="NCBI Taxonomy" id="1314788"/>
    <lineage>
        <taxon>Eukaryota</taxon>
        <taxon>Fungi</taxon>
        <taxon>Dikarya</taxon>
        <taxon>Ascomycota</taxon>
        <taxon>Pezizomycotina</taxon>
        <taxon>Dothideomycetes</taxon>
        <taxon>Pleosporomycetidae</taxon>
        <taxon>Pleosporales</taxon>
        <taxon>Lophiostomataceae</taxon>
        <taxon>Lophiostoma</taxon>
    </lineage>
</organism>
<evidence type="ECO:0000313" key="3">
    <source>
        <dbReference type="Proteomes" id="UP000799324"/>
    </source>
</evidence>
<dbReference type="Proteomes" id="UP000799324">
    <property type="component" value="Unassembled WGS sequence"/>
</dbReference>